<reference evidence="1 2" key="1">
    <citation type="journal article" date="2018" name="Sci. Rep.">
        <title>Genomic signatures of local adaptation to the degree of environmental predictability in rotifers.</title>
        <authorList>
            <person name="Franch-Gras L."/>
            <person name="Hahn C."/>
            <person name="Garcia-Roger E.M."/>
            <person name="Carmona M.J."/>
            <person name="Serra M."/>
            <person name="Gomez A."/>
        </authorList>
    </citation>
    <scope>NUCLEOTIDE SEQUENCE [LARGE SCALE GENOMIC DNA]</scope>
    <source>
        <strain evidence="1">HYR1</strain>
    </source>
</reference>
<sequence>MFCEKCGAKMTQKICPNKPRFFEDHFNLNSKCQTCAIIIRIGCFKVERIMPGHPDKSKSYF</sequence>
<evidence type="ECO:0000313" key="1">
    <source>
        <dbReference type="EMBL" id="RNA18640.1"/>
    </source>
</evidence>
<proteinExistence type="predicted"/>
<evidence type="ECO:0000313" key="2">
    <source>
        <dbReference type="Proteomes" id="UP000276133"/>
    </source>
</evidence>
<gene>
    <name evidence="1" type="ORF">BpHYR1_049966</name>
</gene>
<name>A0A3M7R4Z5_BRAPC</name>
<dbReference type="EMBL" id="REGN01004195">
    <property type="protein sequence ID" value="RNA18640.1"/>
    <property type="molecule type" value="Genomic_DNA"/>
</dbReference>
<organism evidence="1 2">
    <name type="scientific">Brachionus plicatilis</name>
    <name type="common">Marine rotifer</name>
    <name type="synonym">Brachionus muelleri</name>
    <dbReference type="NCBI Taxonomy" id="10195"/>
    <lineage>
        <taxon>Eukaryota</taxon>
        <taxon>Metazoa</taxon>
        <taxon>Spiralia</taxon>
        <taxon>Gnathifera</taxon>
        <taxon>Rotifera</taxon>
        <taxon>Eurotatoria</taxon>
        <taxon>Monogononta</taxon>
        <taxon>Pseudotrocha</taxon>
        <taxon>Ploima</taxon>
        <taxon>Brachionidae</taxon>
        <taxon>Brachionus</taxon>
    </lineage>
</organism>
<accession>A0A3M7R4Z5</accession>
<protein>
    <submittedName>
        <fullName evidence="1">Uncharacterized protein</fullName>
    </submittedName>
</protein>
<dbReference type="AlphaFoldDB" id="A0A3M7R4Z5"/>
<keyword evidence="2" id="KW-1185">Reference proteome</keyword>
<dbReference type="Proteomes" id="UP000276133">
    <property type="component" value="Unassembled WGS sequence"/>
</dbReference>
<comment type="caution">
    <text evidence="1">The sequence shown here is derived from an EMBL/GenBank/DDBJ whole genome shotgun (WGS) entry which is preliminary data.</text>
</comment>